<gene>
    <name evidence="4" type="ORF">GCM10010968_25480</name>
</gene>
<reference evidence="5" key="1">
    <citation type="journal article" date="2019" name="Int. J. Syst. Evol. Microbiol.">
        <title>The Global Catalogue of Microorganisms (GCM) 10K type strain sequencing project: providing services to taxonomists for standard genome sequencing and annotation.</title>
        <authorList>
            <consortium name="The Broad Institute Genomics Platform"/>
            <consortium name="The Broad Institute Genome Sequencing Center for Infectious Disease"/>
            <person name="Wu L."/>
            <person name="Ma J."/>
        </authorList>
    </citation>
    <scope>NUCLEOTIDE SEQUENCE [LARGE SCALE GENOMIC DNA]</scope>
    <source>
        <strain evidence="5">CGMCC 1.6960</strain>
    </source>
</reference>
<dbReference type="RefSeq" id="WP_188718674.1">
    <property type="nucleotide sequence ID" value="NZ_BAABBD010000004.1"/>
</dbReference>
<keyword evidence="3" id="KW-1133">Transmembrane helix</keyword>
<organism evidence="4 5">
    <name type="scientific">Agrococcus terreus</name>
    <dbReference type="NCBI Taxonomy" id="574649"/>
    <lineage>
        <taxon>Bacteria</taxon>
        <taxon>Bacillati</taxon>
        <taxon>Actinomycetota</taxon>
        <taxon>Actinomycetes</taxon>
        <taxon>Micrococcales</taxon>
        <taxon>Microbacteriaceae</taxon>
        <taxon>Agrococcus</taxon>
    </lineage>
</organism>
<dbReference type="Pfam" id="PF04203">
    <property type="entry name" value="Sortase"/>
    <property type="match status" value="1"/>
</dbReference>
<dbReference type="SUPFAM" id="SSF63817">
    <property type="entry name" value="Sortase"/>
    <property type="match status" value="1"/>
</dbReference>
<dbReference type="EMBL" id="BMLM01000002">
    <property type="protein sequence ID" value="GGN89136.1"/>
    <property type="molecule type" value="Genomic_DNA"/>
</dbReference>
<name>A0ABQ2KR97_9MICO</name>
<dbReference type="Proteomes" id="UP000626982">
    <property type="component" value="Unassembled WGS sequence"/>
</dbReference>
<keyword evidence="1" id="KW-0378">Hydrolase</keyword>
<evidence type="ECO:0000256" key="3">
    <source>
        <dbReference type="SAM" id="Phobius"/>
    </source>
</evidence>
<dbReference type="InterPro" id="IPR005754">
    <property type="entry name" value="Sortase"/>
</dbReference>
<evidence type="ECO:0000256" key="2">
    <source>
        <dbReference type="SAM" id="MobiDB-lite"/>
    </source>
</evidence>
<sequence>MPTLAAATQPQPPAPARTRRRAPRSTFVVALMAMAGIAVLLYPTAASWFSRLEQLSRVDAYADVMDDLGPEGREQELAAARAYNGTIHGGALIDPYGRTPLSEQRAIVAAYEEQLDLGPADVMARVRIPSIAVDLPIYHGTDEATLRRGIGHLLGSALPVGGEGTHSVLTGHRGLPESTLFTDLDQVEVGEAFEVDVYGEILTYRVRDVQVIEPGDTDVLMPEAGADLVSLVTCTPLGINSHRIIVTGERVPTPAEGPAAMPDLPTPPWWAVALSAGWGLAAGYRSLAAKPVAPAATTGAGTTHSDHIFV</sequence>
<feature type="transmembrane region" description="Helical" evidence="3">
    <location>
        <begin position="27"/>
        <end position="49"/>
    </location>
</feature>
<dbReference type="Gene3D" id="2.40.260.10">
    <property type="entry name" value="Sortase"/>
    <property type="match status" value="1"/>
</dbReference>
<evidence type="ECO:0000256" key="1">
    <source>
        <dbReference type="ARBA" id="ARBA00022801"/>
    </source>
</evidence>
<accession>A0ABQ2KR97</accession>
<dbReference type="CDD" id="cd05827">
    <property type="entry name" value="Sortase_C"/>
    <property type="match status" value="1"/>
</dbReference>
<evidence type="ECO:0008006" key="6">
    <source>
        <dbReference type="Google" id="ProtNLM"/>
    </source>
</evidence>
<dbReference type="InterPro" id="IPR042002">
    <property type="entry name" value="Sortase_C"/>
</dbReference>
<feature type="region of interest" description="Disordered" evidence="2">
    <location>
        <begin position="1"/>
        <end position="21"/>
    </location>
</feature>
<protein>
    <recommendedName>
        <fullName evidence="6">Sortase A</fullName>
    </recommendedName>
</protein>
<keyword evidence="3" id="KW-0812">Transmembrane</keyword>
<dbReference type="NCBIfam" id="NF033745">
    <property type="entry name" value="class_C_sortase"/>
    <property type="match status" value="1"/>
</dbReference>
<evidence type="ECO:0000313" key="5">
    <source>
        <dbReference type="Proteomes" id="UP000626982"/>
    </source>
</evidence>
<proteinExistence type="predicted"/>
<evidence type="ECO:0000313" key="4">
    <source>
        <dbReference type="EMBL" id="GGN89136.1"/>
    </source>
</evidence>
<keyword evidence="3" id="KW-0472">Membrane</keyword>
<dbReference type="NCBIfam" id="TIGR01076">
    <property type="entry name" value="sortase_fam"/>
    <property type="match status" value="1"/>
</dbReference>
<comment type="caution">
    <text evidence="4">The sequence shown here is derived from an EMBL/GenBank/DDBJ whole genome shotgun (WGS) entry which is preliminary data.</text>
</comment>
<keyword evidence="5" id="KW-1185">Reference proteome</keyword>
<dbReference type="InterPro" id="IPR023365">
    <property type="entry name" value="Sortase_dom-sf"/>
</dbReference>